<dbReference type="Proteomes" id="UP001239019">
    <property type="component" value="Unassembled WGS sequence"/>
</dbReference>
<comment type="caution">
    <text evidence="2">The sequence shown here is derived from an EMBL/GenBank/DDBJ whole genome shotgun (WGS) entry which is preliminary data.</text>
</comment>
<keyword evidence="1" id="KW-0472">Membrane</keyword>
<evidence type="ECO:0000256" key="1">
    <source>
        <dbReference type="SAM" id="Phobius"/>
    </source>
</evidence>
<evidence type="ECO:0000313" key="2">
    <source>
        <dbReference type="EMBL" id="MDQ2070323.1"/>
    </source>
</evidence>
<feature type="transmembrane region" description="Helical" evidence="1">
    <location>
        <begin position="47"/>
        <end position="70"/>
    </location>
</feature>
<sequence>MAKRKALIVAVSVAHFLAAIILLARTGAVMSVIQSPALSPESVRMIWIQTAILSVPALLLLVGVVGLWLARPWGWMAAALADAILVGLVIGDWLLGGQRVDHVPVLAILVVLLLPFLVPHVRALLTSTPD</sequence>
<evidence type="ECO:0000313" key="3">
    <source>
        <dbReference type="Proteomes" id="UP001239019"/>
    </source>
</evidence>
<dbReference type="RefSeq" id="WP_306728823.1">
    <property type="nucleotide sequence ID" value="NZ_JAVDDT010000007.1"/>
</dbReference>
<organism evidence="2 3">
    <name type="scientific">Natronospira bacteriovora</name>
    <dbReference type="NCBI Taxonomy" id="3069753"/>
    <lineage>
        <taxon>Bacteria</taxon>
        <taxon>Pseudomonadati</taxon>
        <taxon>Pseudomonadota</taxon>
        <taxon>Gammaproteobacteria</taxon>
        <taxon>Natronospirales</taxon>
        <taxon>Natronospiraceae</taxon>
        <taxon>Natronospira</taxon>
    </lineage>
</organism>
<protein>
    <submittedName>
        <fullName evidence="2">Uncharacterized protein</fullName>
    </submittedName>
</protein>
<gene>
    <name evidence="2" type="ORF">RBH19_10565</name>
</gene>
<feature type="transmembrane region" description="Helical" evidence="1">
    <location>
        <begin position="102"/>
        <end position="125"/>
    </location>
</feature>
<accession>A0ABU0W8H0</accession>
<dbReference type="EMBL" id="JAVDDT010000007">
    <property type="protein sequence ID" value="MDQ2070323.1"/>
    <property type="molecule type" value="Genomic_DNA"/>
</dbReference>
<reference evidence="2 3" key="1">
    <citation type="submission" date="2023-08" db="EMBL/GenBank/DDBJ databases">
        <title>Whole-genome sequencing of halo(alkali)philic microorganisms from hypersaline lakes.</title>
        <authorList>
            <person name="Sorokin D.Y."/>
            <person name="Abbas B."/>
            <person name="Merkel A.Y."/>
        </authorList>
    </citation>
    <scope>NUCLEOTIDE SEQUENCE [LARGE SCALE GENOMIC DNA]</scope>
    <source>
        <strain evidence="2 3">AB-CW4</strain>
    </source>
</reference>
<keyword evidence="1" id="KW-0812">Transmembrane</keyword>
<keyword evidence="3" id="KW-1185">Reference proteome</keyword>
<feature type="transmembrane region" description="Helical" evidence="1">
    <location>
        <begin position="77"/>
        <end position="96"/>
    </location>
</feature>
<proteinExistence type="predicted"/>
<name>A0ABU0W8H0_9GAMM</name>
<keyword evidence="1" id="KW-1133">Transmembrane helix</keyword>